<name>A0A8J3FDV6_9ACTN</name>
<reference evidence="1" key="1">
    <citation type="journal article" date="2014" name="Int. J. Syst. Evol. Microbiol.">
        <title>Complete genome sequence of Corynebacterium casei LMG S-19264T (=DSM 44701T), isolated from a smear-ripened cheese.</title>
        <authorList>
            <consortium name="US DOE Joint Genome Institute (JGI-PGF)"/>
            <person name="Walter F."/>
            <person name="Albersmeier A."/>
            <person name="Kalinowski J."/>
            <person name="Ruckert C."/>
        </authorList>
    </citation>
    <scope>NUCLEOTIDE SEQUENCE</scope>
    <source>
        <strain evidence="1">JCM 3090</strain>
    </source>
</reference>
<gene>
    <name evidence="1" type="ORF">GCM10010123_29620</name>
</gene>
<protein>
    <submittedName>
        <fullName evidence="1">Uncharacterized protein</fullName>
    </submittedName>
</protein>
<dbReference type="RefSeq" id="WP_189170738.1">
    <property type="nucleotide sequence ID" value="NZ_BMQB01000006.1"/>
</dbReference>
<comment type="caution">
    <text evidence="1">The sequence shown here is derived from an EMBL/GenBank/DDBJ whole genome shotgun (WGS) entry which is preliminary data.</text>
</comment>
<dbReference type="EMBL" id="BMQB01000006">
    <property type="protein sequence ID" value="GGJ97684.1"/>
    <property type="molecule type" value="Genomic_DNA"/>
</dbReference>
<evidence type="ECO:0000313" key="1">
    <source>
        <dbReference type="EMBL" id="GGJ97684.1"/>
    </source>
</evidence>
<dbReference type="AlphaFoldDB" id="A0A8J3FDV6"/>
<dbReference type="Proteomes" id="UP000649739">
    <property type="component" value="Unassembled WGS sequence"/>
</dbReference>
<evidence type="ECO:0000313" key="2">
    <source>
        <dbReference type="Proteomes" id="UP000649739"/>
    </source>
</evidence>
<sequence>MAAPVVYLSFVIEPREAVKLAVAQLLDDGHDVILVTMRAEAWADLAARPGLRVFDIGAAEYRHPARAGLLSIVDRRPRRVLRGLAAATARRRGVSAAVGGFERGYGKLTGAFDRYVYLRGYRLFRPYVLARLADRAVGRLLPPEVRLIVAADSLAVNYGHWLARRYPAAVASADYHRRPDPAPAAG</sequence>
<accession>A0A8J3FDV6</accession>
<reference evidence="1" key="2">
    <citation type="submission" date="2020-09" db="EMBL/GenBank/DDBJ databases">
        <authorList>
            <person name="Sun Q."/>
            <person name="Ohkuma M."/>
        </authorList>
    </citation>
    <scope>NUCLEOTIDE SEQUENCE</scope>
    <source>
        <strain evidence="1">JCM 3090</strain>
    </source>
</reference>
<keyword evidence="2" id="KW-1185">Reference proteome</keyword>
<proteinExistence type="predicted"/>
<organism evidence="1 2">
    <name type="scientific">Pilimelia anulata</name>
    <dbReference type="NCBI Taxonomy" id="53371"/>
    <lineage>
        <taxon>Bacteria</taxon>
        <taxon>Bacillati</taxon>
        <taxon>Actinomycetota</taxon>
        <taxon>Actinomycetes</taxon>
        <taxon>Micromonosporales</taxon>
        <taxon>Micromonosporaceae</taxon>
        <taxon>Pilimelia</taxon>
    </lineage>
</organism>